<dbReference type="GO" id="GO:0004672">
    <property type="term" value="F:protein kinase activity"/>
    <property type="evidence" value="ECO:0007669"/>
    <property type="project" value="InterPro"/>
</dbReference>
<feature type="compositionally biased region" description="Polar residues" evidence="1">
    <location>
        <begin position="643"/>
        <end position="656"/>
    </location>
</feature>
<comment type="caution">
    <text evidence="3">The sequence shown here is derived from an EMBL/GenBank/DDBJ whole genome shotgun (WGS) entry which is preliminary data.</text>
</comment>
<dbReference type="PROSITE" id="PS50011">
    <property type="entry name" value="PROTEIN_KINASE_DOM"/>
    <property type="match status" value="1"/>
</dbReference>
<dbReference type="AlphaFoldDB" id="A0AA38VWU2"/>
<dbReference type="SUPFAM" id="SSF56112">
    <property type="entry name" value="Protein kinase-like (PK-like)"/>
    <property type="match status" value="1"/>
</dbReference>
<evidence type="ECO:0000313" key="4">
    <source>
        <dbReference type="Proteomes" id="UP001174691"/>
    </source>
</evidence>
<proteinExistence type="predicted"/>
<organism evidence="3 4">
    <name type="scientific">Coniochaeta hoffmannii</name>
    <dbReference type="NCBI Taxonomy" id="91930"/>
    <lineage>
        <taxon>Eukaryota</taxon>
        <taxon>Fungi</taxon>
        <taxon>Dikarya</taxon>
        <taxon>Ascomycota</taxon>
        <taxon>Pezizomycotina</taxon>
        <taxon>Sordariomycetes</taxon>
        <taxon>Sordariomycetidae</taxon>
        <taxon>Coniochaetales</taxon>
        <taxon>Coniochaetaceae</taxon>
        <taxon>Coniochaeta</taxon>
    </lineage>
</organism>
<protein>
    <recommendedName>
        <fullName evidence="2">Protein kinase domain-containing protein</fullName>
    </recommendedName>
</protein>
<evidence type="ECO:0000256" key="1">
    <source>
        <dbReference type="SAM" id="MobiDB-lite"/>
    </source>
</evidence>
<dbReference type="EMBL" id="JANBVN010000051">
    <property type="protein sequence ID" value="KAJ9156789.1"/>
    <property type="molecule type" value="Genomic_DNA"/>
</dbReference>
<evidence type="ECO:0000313" key="3">
    <source>
        <dbReference type="EMBL" id="KAJ9156789.1"/>
    </source>
</evidence>
<dbReference type="GO" id="GO:0005737">
    <property type="term" value="C:cytoplasm"/>
    <property type="evidence" value="ECO:0007669"/>
    <property type="project" value="TreeGrafter"/>
</dbReference>
<dbReference type="GO" id="GO:0005524">
    <property type="term" value="F:ATP binding"/>
    <property type="evidence" value="ECO:0007669"/>
    <property type="project" value="InterPro"/>
</dbReference>
<feature type="compositionally biased region" description="Basic and acidic residues" evidence="1">
    <location>
        <begin position="573"/>
        <end position="582"/>
    </location>
</feature>
<feature type="region of interest" description="Disordered" evidence="1">
    <location>
        <begin position="519"/>
        <end position="540"/>
    </location>
</feature>
<dbReference type="InterPro" id="IPR050167">
    <property type="entry name" value="Ser_Thr_protein_kinase"/>
</dbReference>
<feature type="region of interest" description="Disordered" evidence="1">
    <location>
        <begin position="629"/>
        <end position="662"/>
    </location>
</feature>
<dbReference type="InterPro" id="IPR011009">
    <property type="entry name" value="Kinase-like_dom_sf"/>
</dbReference>
<dbReference type="InterPro" id="IPR000719">
    <property type="entry name" value="Prot_kinase_dom"/>
</dbReference>
<feature type="domain" description="Protein kinase" evidence="2">
    <location>
        <begin position="122"/>
        <end position="472"/>
    </location>
</feature>
<sequence>MSLPAMNQPVDVREAEERLRNLRAIHARIDYQKTHTDYFDLWRAGDGRAFQYDKQLRQVVISYLVFPRPGRWPGHGASVAQGRRTRPYRIQKLRTSDGPQSNRRLADKVAERMEQMLAFGGLRITKILGWGGQGIACAVEGEKANGEPIKLVCKASLGSKGIHEEKLNHILMAGAKHVVQRVVLADRPEEKETAHGQSRETMDLDETLFFIEFMRRGDLKGILNKAAVRKTPFPNRVLWQILDCLFAGVVAMAFPNKWHDPRADPISEQMPQRREVPTGQWDLNATEETMVHFDLDPLNVLVGDFDDGEHSTAPVVKIADLGLARVVDLDFRLDWEDMWGARRCGKVDIFTPEQFAEEWDWINYVPYMHHDAMEKETAGNYHWWTNMYQVAQIMWQLITLCHLEWPPVLEEYWDTHPDGSVKRSWTYGGALLRDEFIHVDMDLRWLIAQCMSHSPFDRPSMGDIDWAIQRHFDRPGPSADERLAVRSFWEAMDGDPSPPAASQPANLAGVAAAAAKAQAMRPDSLLRPGQGDDHRGQPLTFILPDGLRFNALDGLRRLSRKERPLKLSLSRSYRPDKLKLNPRDNAQTHTQWEGDRRHDQRLSDGAHSLELRQRGGDHRRQAELNLIENGQGNGVPFDGGRSDGSNDNIAGSTWQTGHGIPPTERLYFRMQGKQKKHRITGCD</sequence>
<gene>
    <name evidence="3" type="ORF">NKR19_g4191</name>
</gene>
<reference evidence="3" key="1">
    <citation type="submission" date="2022-07" db="EMBL/GenBank/DDBJ databases">
        <title>Fungi with potential for degradation of polypropylene.</title>
        <authorList>
            <person name="Gostincar C."/>
        </authorList>
    </citation>
    <scope>NUCLEOTIDE SEQUENCE</scope>
    <source>
        <strain evidence="3">EXF-13287</strain>
    </source>
</reference>
<feature type="region of interest" description="Disordered" evidence="1">
    <location>
        <begin position="569"/>
        <end position="600"/>
    </location>
</feature>
<keyword evidence="4" id="KW-1185">Reference proteome</keyword>
<evidence type="ECO:0000259" key="2">
    <source>
        <dbReference type="PROSITE" id="PS50011"/>
    </source>
</evidence>
<dbReference type="PANTHER" id="PTHR23257">
    <property type="entry name" value="SERINE-THREONINE PROTEIN KINASE"/>
    <property type="match status" value="1"/>
</dbReference>
<dbReference type="GO" id="GO:0007165">
    <property type="term" value="P:signal transduction"/>
    <property type="evidence" value="ECO:0007669"/>
    <property type="project" value="TreeGrafter"/>
</dbReference>
<accession>A0AA38VWU2</accession>
<name>A0AA38VWU2_9PEZI</name>
<dbReference type="Proteomes" id="UP001174691">
    <property type="component" value="Unassembled WGS sequence"/>
</dbReference>
<dbReference type="Gene3D" id="1.10.510.10">
    <property type="entry name" value="Transferase(Phosphotransferase) domain 1"/>
    <property type="match status" value="1"/>
</dbReference>